<dbReference type="AlphaFoldDB" id="A0A1G9RI04"/>
<dbReference type="Gene3D" id="3.30.450.20">
    <property type="entry name" value="PAS domain"/>
    <property type="match status" value="5"/>
</dbReference>
<evidence type="ECO:0000256" key="4">
    <source>
        <dbReference type="ARBA" id="ARBA00022679"/>
    </source>
</evidence>
<dbReference type="InterPro" id="IPR001932">
    <property type="entry name" value="PPM-type_phosphatase-like_dom"/>
</dbReference>
<feature type="domain" description="PAS" evidence="7">
    <location>
        <begin position="529"/>
        <end position="601"/>
    </location>
</feature>
<evidence type="ECO:0000259" key="8">
    <source>
        <dbReference type="PROSITE" id="PS50113"/>
    </source>
</evidence>
<name>A0A1G9RI04_9BACT</name>
<dbReference type="Pfam" id="PF08447">
    <property type="entry name" value="PAS_3"/>
    <property type="match status" value="1"/>
</dbReference>
<dbReference type="PANTHER" id="PTHR43304">
    <property type="entry name" value="PHYTOCHROME-LIKE PROTEIN CPH1"/>
    <property type="match status" value="1"/>
</dbReference>
<dbReference type="CDD" id="cd00130">
    <property type="entry name" value="PAS"/>
    <property type="match status" value="4"/>
</dbReference>
<dbReference type="EMBL" id="FNFO01000011">
    <property type="protein sequence ID" value="SDM22969.1"/>
    <property type="molecule type" value="Genomic_DNA"/>
</dbReference>
<dbReference type="SMART" id="SM00086">
    <property type="entry name" value="PAC"/>
    <property type="match status" value="4"/>
</dbReference>
<dbReference type="GO" id="GO:0004673">
    <property type="term" value="F:protein histidine kinase activity"/>
    <property type="evidence" value="ECO:0007669"/>
    <property type="project" value="UniProtKB-EC"/>
</dbReference>
<dbReference type="SMART" id="SM00091">
    <property type="entry name" value="PAS"/>
    <property type="match status" value="5"/>
</dbReference>
<dbReference type="PROSITE" id="PS50113">
    <property type="entry name" value="PAC"/>
    <property type="match status" value="1"/>
</dbReference>
<keyword evidence="5" id="KW-0418">Kinase</keyword>
<keyword evidence="4" id="KW-0808">Transferase</keyword>
<dbReference type="InterPro" id="IPR036457">
    <property type="entry name" value="PPM-type-like_dom_sf"/>
</dbReference>
<dbReference type="Gene3D" id="3.60.40.10">
    <property type="entry name" value="PPM-type phosphatase domain"/>
    <property type="match status" value="1"/>
</dbReference>
<evidence type="ECO:0000256" key="3">
    <source>
        <dbReference type="ARBA" id="ARBA00022553"/>
    </source>
</evidence>
<dbReference type="OrthoDB" id="9124519at2"/>
<evidence type="ECO:0000313" key="10">
    <source>
        <dbReference type="Proteomes" id="UP000198510"/>
    </source>
</evidence>
<dbReference type="Pfam" id="PF13426">
    <property type="entry name" value="PAS_9"/>
    <property type="match status" value="3"/>
</dbReference>
<dbReference type="InterPro" id="IPR035965">
    <property type="entry name" value="PAS-like_dom_sf"/>
</dbReference>
<evidence type="ECO:0000259" key="7">
    <source>
        <dbReference type="PROSITE" id="PS50112"/>
    </source>
</evidence>
<dbReference type="NCBIfam" id="TIGR00229">
    <property type="entry name" value="sensory_box"/>
    <property type="match status" value="5"/>
</dbReference>
<dbReference type="Pfam" id="PF08448">
    <property type="entry name" value="PAS_4"/>
    <property type="match status" value="1"/>
</dbReference>
<dbReference type="InterPro" id="IPR052162">
    <property type="entry name" value="Sensor_kinase/Photoreceptor"/>
</dbReference>
<dbReference type="InterPro" id="IPR000700">
    <property type="entry name" value="PAS-assoc_C"/>
</dbReference>
<protein>
    <recommendedName>
        <fullName evidence="2">histidine kinase</fullName>
        <ecNumber evidence="2">2.7.13.3</ecNumber>
    </recommendedName>
</protein>
<dbReference type="InterPro" id="IPR013655">
    <property type="entry name" value="PAS_fold_3"/>
</dbReference>
<dbReference type="RefSeq" id="WP_089686764.1">
    <property type="nucleotide sequence ID" value="NZ_FNFO01000011.1"/>
</dbReference>
<evidence type="ECO:0000256" key="5">
    <source>
        <dbReference type="ARBA" id="ARBA00022777"/>
    </source>
</evidence>
<sequence>MTHRAAHLSQVELQERLEQLERANATLRQEAALSQHLFDSTVIGLALLDEEGRIARANRTFQALTGCGEGVFSPGDTTWTSLLPQLYHSHDRAMVEALAQQGAAPAYEVELCATSSTPARWVQVESSLLPEGPYARLVYLYDITERKRREQHVEALKQRLAPLFSTELVGIIRWDATGAILEANGAFLTITGYSQDDLRHGLNLLDITPPAHQDLCRQKMAEVWQKGQITPFEKEYIRKDGNRVSVLIGASSLDTQTQEALAFVLDITDRLRKEQAARENETKFRVLFDSDMLCSFFWEKSGRVVEANNAFLRTLGFDQEDLQRGRISWSAMTPPEYEALDQNALRQLDATGVCQPFEKEYIRKDGSRVPVLIGAAMLPDQSEKGLAFMLDISDRVRQERQARENDSKFRALYESDIIGIVFWNMEGTIVDANSAFLSMLGYTHEELVGHYNRRQITPPSYHPADEKAAQLIRTQGFFSPYEKQHYRKDGSCVHVLVGGTRLSGYQDRWVSYLININSQRTAQEELRLSEERFNLVAKATNDVIWDWNLSNDLVWWNDGIQTRFGYRPDDLEPDSSSWLNRIHPDDRSLIATSIHQIIDSRESTWYDEYRFRRADGSYAYVYDRGYVLRSPDGEAIRMVSAMLDVTELKLAQDELSTRAAELERVNRELRLSEEAKEEVLLSIQADNLRKTKELEEARNIQKAMLPQQPPQLDDLEIGFFMKTSAEVGGDYYDYRQYGDHTLFAIGDATGHGMRAGIVVATVKSYFQTLAGRLDPVLLLQSVSSGIRNLRIRGMYMGLSLMEWSKGKLMVASSGMPPILVYRAETQSVEVITLRGLFLGSDLPNQYQKANLQLLPGDVVLAISDGLIELFNPDGDILGQKQVNEEFRKVGHLSADEIIAHLKVVARAWLQGRENDDDMTMIVLKAK</sequence>
<feature type="coiled-coil region" evidence="6">
    <location>
        <begin position="645"/>
        <end position="672"/>
    </location>
</feature>
<feature type="domain" description="PAS" evidence="7">
    <location>
        <begin position="156"/>
        <end position="227"/>
    </location>
</feature>
<dbReference type="InterPro" id="IPR013656">
    <property type="entry name" value="PAS_4"/>
</dbReference>
<dbReference type="PROSITE" id="PS50112">
    <property type="entry name" value="PAS"/>
    <property type="match status" value="4"/>
</dbReference>
<keyword evidence="3" id="KW-0597">Phosphoprotein</keyword>
<evidence type="ECO:0000256" key="2">
    <source>
        <dbReference type="ARBA" id="ARBA00012438"/>
    </source>
</evidence>
<dbReference type="SUPFAM" id="SSF55785">
    <property type="entry name" value="PYP-like sensor domain (PAS domain)"/>
    <property type="match status" value="5"/>
</dbReference>
<accession>A0A1G9RI04</accession>
<dbReference type="InterPro" id="IPR001610">
    <property type="entry name" value="PAC"/>
</dbReference>
<comment type="catalytic activity">
    <reaction evidence="1">
        <text>ATP + protein L-histidine = ADP + protein N-phospho-L-histidine.</text>
        <dbReference type="EC" id="2.7.13.3"/>
    </reaction>
</comment>
<organism evidence="9 10">
    <name type="scientific">Catalinimonas alkaloidigena</name>
    <dbReference type="NCBI Taxonomy" id="1075417"/>
    <lineage>
        <taxon>Bacteria</taxon>
        <taxon>Pseudomonadati</taxon>
        <taxon>Bacteroidota</taxon>
        <taxon>Cytophagia</taxon>
        <taxon>Cytophagales</taxon>
        <taxon>Catalimonadaceae</taxon>
        <taxon>Catalinimonas</taxon>
    </lineage>
</organism>
<feature type="coiled-coil region" evidence="6">
    <location>
        <begin position="3"/>
        <end position="37"/>
    </location>
</feature>
<evidence type="ECO:0000256" key="1">
    <source>
        <dbReference type="ARBA" id="ARBA00000085"/>
    </source>
</evidence>
<evidence type="ECO:0000313" key="9">
    <source>
        <dbReference type="EMBL" id="SDM22969.1"/>
    </source>
</evidence>
<keyword evidence="10" id="KW-1185">Reference proteome</keyword>
<proteinExistence type="predicted"/>
<feature type="domain" description="PAS" evidence="7">
    <location>
        <begin position="280"/>
        <end position="322"/>
    </location>
</feature>
<keyword evidence="6" id="KW-0175">Coiled coil</keyword>
<dbReference type="Proteomes" id="UP000198510">
    <property type="component" value="Unassembled WGS sequence"/>
</dbReference>
<dbReference type="EC" id="2.7.13.3" evidence="2"/>
<dbReference type="STRING" id="1075417.SAMN05421823_111167"/>
<dbReference type="InterPro" id="IPR000014">
    <property type="entry name" value="PAS"/>
</dbReference>
<reference evidence="9 10" key="1">
    <citation type="submission" date="2016-10" db="EMBL/GenBank/DDBJ databases">
        <authorList>
            <person name="de Groot N.N."/>
        </authorList>
    </citation>
    <scope>NUCLEOTIDE SEQUENCE [LARGE SCALE GENOMIC DNA]</scope>
    <source>
        <strain evidence="9 10">DSM 25186</strain>
    </source>
</reference>
<gene>
    <name evidence="9" type="ORF">SAMN05421823_111167</name>
</gene>
<dbReference type="Pfam" id="PF07228">
    <property type="entry name" value="SpoIIE"/>
    <property type="match status" value="1"/>
</dbReference>
<dbReference type="SUPFAM" id="SSF81606">
    <property type="entry name" value="PP2C-like"/>
    <property type="match status" value="1"/>
</dbReference>
<evidence type="ECO:0000256" key="6">
    <source>
        <dbReference type="SAM" id="Coils"/>
    </source>
</evidence>
<dbReference type="SMART" id="SM00331">
    <property type="entry name" value="PP2C_SIG"/>
    <property type="match status" value="1"/>
</dbReference>
<dbReference type="PANTHER" id="PTHR43304:SF1">
    <property type="entry name" value="PAC DOMAIN-CONTAINING PROTEIN"/>
    <property type="match status" value="1"/>
</dbReference>
<feature type="domain" description="PAC" evidence="8">
    <location>
        <begin position="605"/>
        <end position="657"/>
    </location>
</feature>
<feature type="domain" description="PAS" evidence="7">
    <location>
        <begin position="405"/>
        <end position="449"/>
    </location>
</feature>